<evidence type="ECO:0000313" key="1">
    <source>
        <dbReference type="EMBL" id="MFJ1472174.1"/>
    </source>
</evidence>
<accession>A0ACC7MJU7</accession>
<organism evidence="1 2">
    <name type="scientific">Massilia orientalis</name>
    <dbReference type="NCBI Taxonomy" id="3050128"/>
    <lineage>
        <taxon>Bacteria</taxon>
        <taxon>Pseudomonadati</taxon>
        <taxon>Pseudomonadota</taxon>
        <taxon>Betaproteobacteria</taxon>
        <taxon>Burkholderiales</taxon>
        <taxon>Oxalobacteraceae</taxon>
        <taxon>Telluria group</taxon>
        <taxon>Massilia</taxon>
    </lineage>
</organism>
<name>A0ACC7MJU7_9BURK</name>
<evidence type="ECO:0000313" key="2">
    <source>
        <dbReference type="Proteomes" id="UP001168096"/>
    </source>
</evidence>
<gene>
    <name evidence="1" type="ORF">QPK29_031050</name>
</gene>
<dbReference type="Proteomes" id="UP001168096">
    <property type="component" value="Unassembled WGS sequence"/>
</dbReference>
<proteinExistence type="predicted"/>
<dbReference type="EMBL" id="JASNRB020000036">
    <property type="protein sequence ID" value="MFJ1472174.1"/>
    <property type="molecule type" value="Genomic_DNA"/>
</dbReference>
<keyword evidence="2" id="KW-1185">Reference proteome</keyword>
<sequence length="130" mass="14360">MVGTSAEAIATVEQFKAALLAARDKNLPDNHFAMLRAQCRAADATITATQLAAAAKYENYNAANLQYGTLAMNVATALGYTPEERHADGSPCWWTTLSYSNEHQAEEHTGHFQFIMRPELVAALREMRWA</sequence>
<comment type="caution">
    <text evidence="1">The sequence shown here is derived from an EMBL/GenBank/DDBJ whole genome shotgun (WGS) entry which is preliminary data.</text>
</comment>
<protein>
    <submittedName>
        <fullName evidence="1">Uncharacterized protein</fullName>
    </submittedName>
</protein>
<reference evidence="1" key="1">
    <citation type="submission" date="2024-11" db="EMBL/GenBank/DDBJ databases">
        <title>Description of Massilia orientalis sp. nov., isolated from rhizosphere soil of Ageratina adenophora.</title>
        <authorList>
            <person name="Wang Y."/>
        </authorList>
    </citation>
    <scope>NUCLEOTIDE SEQUENCE</scope>
    <source>
        <strain evidence="1">YIM B02787</strain>
    </source>
</reference>